<reference evidence="3" key="1">
    <citation type="submission" date="2025-08" db="UniProtKB">
        <authorList>
            <consortium name="Ensembl"/>
        </authorList>
    </citation>
    <scope>IDENTIFICATION</scope>
</reference>
<keyword evidence="4" id="KW-1185">Reference proteome</keyword>
<evidence type="ECO:0000313" key="4">
    <source>
        <dbReference type="Proteomes" id="UP000472273"/>
    </source>
</evidence>
<proteinExistence type="predicted"/>
<dbReference type="PANTHER" id="PTHR13589:SF6">
    <property type="entry name" value="CREB-REGULATED TRANSCRIPTION COACTIVATOR 2"/>
    <property type="match status" value="1"/>
</dbReference>
<dbReference type="GeneTree" id="ENSGT00990000204953"/>
<dbReference type="GO" id="GO:0045944">
    <property type="term" value="P:positive regulation of transcription by RNA polymerase II"/>
    <property type="evidence" value="ECO:0007669"/>
    <property type="project" value="TreeGrafter"/>
</dbReference>
<accession>A0A670ZC83</accession>
<evidence type="ECO:0000313" key="3">
    <source>
        <dbReference type="Ensembl" id="ENSPTXP00000021747.1"/>
    </source>
</evidence>
<feature type="compositionally biased region" description="Low complexity" evidence="1">
    <location>
        <begin position="23"/>
        <end position="53"/>
    </location>
</feature>
<dbReference type="Pfam" id="PF12886">
    <property type="entry name" value="TORC_C"/>
    <property type="match status" value="1"/>
</dbReference>
<protein>
    <recommendedName>
        <fullName evidence="2">Transducer of regulated CREB activity C-terminal domain-containing protein</fullName>
    </recommendedName>
</protein>
<feature type="region of interest" description="Disordered" evidence="1">
    <location>
        <begin position="21"/>
        <end position="203"/>
    </location>
</feature>
<organism evidence="3 4">
    <name type="scientific">Pseudonaja textilis</name>
    <name type="common">Eastern brown snake</name>
    <dbReference type="NCBI Taxonomy" id="8673"/>
    <lineage>
        <taxon>Eukaryota</taxon>
        <taxon>Metazoa</taxon>
        <taxon>Chordata</taxon>
        <taxon>Craniata</taxon>
        <taxon>Vertebrata</taxon>
        <taxon>Euteleostomi</taxon>
        <taxon>Lepidosauria</taxon>
        <taxon>Squamata</taxon>
        <taxon>Bifurcata</taxon>
        <taxon>Unidentata</taxon>
        <taxon>Episquamata</taxon>
        <taxon>Toxicofera</taxon>
        <taxon>Serpentes</taxon>
        <taxon>Colubroidea</taxon>
        <taxon>Elapidae</taxon>
        <taxon>Hydrophiinae</taxon>
        <taxon>Pseudonaja</taxon>
    </lineage>
</organism>
<dbReference type="Ensembl" id="ENSPTXT00000022413.1">
    <property type="protein sequence ID" value="ENSPTXP00000021747.1"/>
    <property type="gene ID" value="ENSPTXG00000015059.1"/>
</dbReference>
<reference evidence="3" key="2">
    <citation type="submission" date="2025-09" db="UniProtKB">
        <authorList>
            <consortium name="Ensembl"/>
        </authorList>
    </citation>
    <scope>IDENTIFICATION</scope>
</reference>
<feature type="compositionally biased region" description="Polar residues" evidence="1">
    <location>
        <begin position="130"/>
        <end position="145"/>
    </location>
</feature>
<dbReference type="InterPro" id="IPR024786">
    <property type="entry name" value="TORC"/>
</dbReference>
<dbReference type="GO" id="GO:0008140">
    <property type="term" value="F:cAMP response element binding protein binding"/>
    <property type="evidence" value="ECO:0007669"/>
    <property type="project" value="TreeGrafter"/>
</dbReference>
<evidence type="ECO:0000256" key="1">
    <source>
        <dbReference type="SAM" id="MobiDB-lite"/>
    </source>
</evidence>
<dbReference type="Proteomes" id="UP000472273">
    <property type="component" value="Unplaced"/>
</dbReference>
<feature type="domain" description="Transducer of regulated CREB activity C-terminal" evidence="2">
    <location>
        <begin position="290"/>
        <end position="360"/>
    </location>
</feature>
<dbReference type="GO" id="GO:0005634">
    <property type="term" value="C:nucleus"/>
    <property type="evidence" value="ECO:0007669"/>
    <property type="project" value="InterPro"/>
</dbReference>
<dbReference type="InterPro" id="IPR024785">
    <property type="entry name" value="TORC_C"/>
</dbReference>
<dbReference type="OMA" id="DNNWRSI"/>
<sequence length="361" mass="38029">MQSSLSNPCLQSSLNAPALRLAPSPLSSQSMPSSLSTPSLSTSLSNPSLPTSLGAHVMPPIPPNPRLPPPHHQPPPPGFGGPASSSSSSSSTASSPAASYAPLNASPRRRVPLSPLTLPMAGDARRQHPKQFSPTMSPTLSSITQGVPLDTSKLPAEQRLPPYPYSQPGVLLQHSQKSQHPVPGGVLTSPQTRQPSSQPPCPYPAHYQPNSMLQHQLNQPLGDFGFGNVSFKPPPTSSFPRLVVAGRGISGGHIVSPHPCSANSTAMNDPHFLGRQNLSNCSRHGPIPNILTGDSPPGISKEFVSILAGMPGFEMDTASLGLDEDLKIEPLSLDGLNMLSNPYVLLSDPSVEDSFRTDRLQ</sequence>
<name>A0A670ZC83_PSETE</name>
<dbReference type="PANTHER" id="PTHR13589">
    <property type="entry name" value="CREB-REGULATED TRANSCRIPTION COACTIVATOR"/>
    <property type="match status" value="1"/>
</dbReference>
<dbReference type="GO" id="GO:0005737">
    <property type="term" value="C:cytoplasm"/>
    <property type="evidence" value="ECO:0007669"/>
    <property type="project" value="InterPro"/>
</dbReference>
<dbReference type="AlphaFoldDB" id="A0A670ZC83"/>
<feature type="compositionally biased region" description="Low complexity" evidence="1">
    <location>
        <begin position="82"/>
        <end position="106"/>
    </location>
</feature>
<evidence type="ECO:0000259" key="2">
    <source>
        <dbReference type="Pfam" id="PF12886"/>
    </source>
</evidence>
<feature type="compositionally biased region" description="Pro residues" evidence="1">
    <location>
        <begin position="59"/>
        <end position="79"/>
    </location>
</feature>